<comment type="caution">
    <text evidence="3">The sequence shown here is derived from an EMBL/GenBank/DDBJ whole genome shotgun (WGS) entry which is preliminary data.</text>
</comment>
<dbReference type="PANTHER" id="PTHR30388">
    <property type="entry name" value="ALDEHYDE OXIDOREDUCTASE MOLYBDENUM COFACTOR ASSEMBLY PROTEIN"/>
    <property type="match status" value="1"/>
</dbReference>
<dbReference type="Gene3D" id="3.40.50.720">
    <property type="entry name" value="NAD(P)-binding Rossmann-like Domain"/>
    <property type="match status" value="1"/>
</dbReference>
<dbReference type="Pfam" id="PF13478">
    <property type="entry name" value="XdhC_C"/>
    <property type="match status" value="1"/>
</dbReference>
<dbReference type="GO" id="GO:0004854">
    <property type="term" value="F:xanthine dehydrogenase activity"/>
    <property type="evidence" value="ECO:0007669"/>
    <property type="project" value="UniProtKB-EC"/>
</dbReference>
<dbReference type="RefSeq" id="WP_230575120.1">
    <property type="nucleotide sequence ID" value="NZ_CAKJTI010000009.1"/>
</dbReference>
<dbReference type="PANTHER" id="PTHR30388:SF6">
    <property type="entry name" value="XANTHINE DEHYDROGENASE SUBUNIT A-RELATED"/>
    <property type="match status" value="1"/>
</dbReference>
<dbReference type="InterPro" id="IPR003777">
    <property type="entry name" value="XdhC_CoxI"/>
</dbReference>
<evidence type="ECO:0000313" key="4">
    <source>
        <dbReference type="Proteomes" id="UP000789423"/>
    </source>
</evidence>
<evidence type="ECO:0000259" key="1">
    <source>
        <dbReference type="Pfam" id="PF02625"/>
    </source>
</evidence>
<reference evidence="3 4" key="1">
    <citation type="submission" date="2021-10" db="EMBL/GenBank/DDBJ databases">
        <authorList>
            <person name="Criscuolo A."/>
        </authorList>
    </citation>
    <scope>NUCLEOTIDE SEQUENCE [LARGE SCALE GENOMIC DNA]</scope>
    <source>
        <strain evidence="4">CIP 111899</strain>
    </source>
</reference>
<keyword evidence="4" id="KW-1185">Reference proteome</keyword>
<evidence type="ECO:0000313" key="3">
    <source>
        <dbReference type="EMBL" id="CAG9613015.1"/>
    </source>
</evidence>
<accession>A0ABN8A0E8</accession>
<proteinExistence type="predicted"/>
<name>A0ABN8A0E8_9BACI</name>
<organism evidence="3 4">
    <name type="scientific">Bacillus rhizoplanae</name>
    <dbReference type="NCBI Taxonomy" id="2880966"/>
    <lineage>
        <taxon>Bacteria</taxon>
        <taxon>Bacillati</taxon>
        <taxon>Bacillota</taxon>
        <taxon>Bacilli</taxon>
        <taxon>Bacillales</taxon>
        <taxon>Bacillaceae</taxon>
        <taxon>Bacillus</taxon>
    </lineage>
</organism>
<keyword evidence="3" id="KW-0560">Oxidoreductase</keyword>
<sequence length="318" mass="35669">MASTYDVLEALLCCEKRCALATIIHVEGSAYRKEGTMMLFREDGTKVGMLSAGCIEEELFYYAADVMEHNTWAIHTFNTKAEDDLSWGVGCNGVIHVLVEHIDDTYKAILQELYIHLANGSSAWMVKNLPLEQTAFIYNSGDTLGNWEGSIPSTTCLQNGLQDEYYSQHFIPKPRLFVFGAGEDAKPLVRFAKETSFFVTVCDWREALCNTDHFPNADACVVGFPVEMIQKLSLHPSDFLVIMTHHFEKDRQLLSLLLEQNVRYIGILGPRHRTERLLEGKPISHQLHFPVGISIGAQGPSEISISIMAEIIGQLRGK</sequence>
<feature type="domain" description="XdhC Rossmann" evidence="2">
    <location>
        <begin position="176"/>
        <end position="311"/>
    </location>
</feature>
<dbReference type="Pfam" id="PF02625">
    <property type="entry name" value="XdhC_CoxI"/>
    <property type="match status" value="1"/>
</dbReference>
<dbReference type="InterPro" id="IPR052698">
    <property type="entry name" value="MoCofactor_Util/Proc"/>
</dbReference>
<dbReference type="InterPro" id="IPR027051">
    <property type="entry name" value="XdhC_Rossmann_dom"/>
</dbReference>
<gene>
    <name evidence="3" type="primary">pucA</name>
    <name evidence="3" type="ORF">BACCIP111899_02210</name>
</gene>
<dbReference type="EC" id="1.17.1.4" evidence="3"/>
<feature type="domain" description="XdhC- CoxI" evidence="1">
    <location>
        <begin position="16"/>
        <end position="76"/>
    </location>
</feature>
<evidence type="ECO:0000259" key="2">
    <source>
        <dbReference type="Pfam" id="PF13478"/>
    </source>
</evidence>
<dbReference type="Proteomes" id="UP000789423">
    <property type="component" value="Unassembled WGS sequence"/>
</dbReference>
<dbReference type="EMBL" id="CAKJTI010000009">
    <property type="protein sequence ID" value="CAG9613015.1"/>
    <property type="molecule type" value="Genomic_DNA"/>
</dbReference>
<protein>
    <submittedName>
        <fullName evidence="3">Xanthine dehydrogenase subunit A</fullName>
        <ecNumber evidence="3">1.17.1.4</ecNumber>
    </submittedName>
</protein>